<dbReference type="Pfam" id="PF21055">
    <property type="entry name" value="ZSWIM4-8_C"/>
    <property type="match status" value="1"/>
</dbReference>
<evidence type="ECO:0000256" key="4">
    <source>
        <dbReference type="PROSITE-ProRule" id="PRU00325"/>
    </source>
</evidence>
<name>A0A7M5UWP2_9CNID</name>
<dbReference type="InterPro" id="IPR048370">
    <property type="entry name" value="ZSWIM4-8_C"/>
</dbReference>
<sequence length="1010" mass="115102">MRTPTAATTHRSHNKRPRCDSDATPTSRHKRSRPDQRKSSPTLENKRQQKVASLLDISAKSVAGEYPYQEIEERLGHIPNPVQNRILYHSFPEDEASIKLYSSNRIHMTSTETNRQPFNVGLKIYDSDGVKDVIQIGFHLSGVVHEKVGICNRQKLCVYKASMTFDRNCITSTQCSCSNKNLLWCSHIVAVAIYRIRNPTKIPIKPPISDSVLELSNQQIQKLLLTLISEKQNEILPDVQRLLDQIRSPESEISRLAGFPDPTAGGCSGEERLWHMDNSYITKQVSDDLLEGTSGKNTIALLNKVREMLSVRDNNFINLLLAITDTILDISCEQPEVQTWPHVRKIYDELQALWMCIMSDHDMTMDTRQRLMKYLKKVRESPSFPRENGDDPKSGYLLEPCLNDDTQEDDLWTIGAEIDCLNLRGDITTALQKAKQILKTLKQSRNSFYDWKMFNKPTEPIFVAYNMFTANGLESEAVELALIALSQSYTIPHGEYAQSRLTHRYEQLISQLESLDLSKDVLQNTLLKYTKKYYDSLLQKAEENESMDILPNHCFVRFLFQKVVPLNKQLACDIALHLLPLNLNKNNDVITDDVIEDELMEFEVYNDVISYVKTHLEYQQSELAACLLKECHSGTENLKLTLTAILENVNQPEQLLRLAKLCQSMVTRDQKSIINQDFQSAAFELGVRSVRLITDVLERKSCIRWLVSCAVDTGRAAVEFLLRNWTDLFSAKEIAADVAPLMTSQPVCFQLKMTSSYTKEELITSVSNMVIEACIKDPIPCVLFALTLCEENLENFELVCQIINESSDRFNAAQLFSVARYLESKKHPDRAFKVGLRALKKLDIGALDCQHPAVCDIFWISTLACSLGIDEMTQIVPVIENCIHNPLILTDIAQRCSSGTYRRGGQAFSCSKEPLNRLVASAQKLFIQDVELKLRNITRKNYVDFTDYLIKIKRAFSLADDGMEQFNWLIDFIVTSQKGKKKLHQLVTSTFLKDQNPLQRTNVTCVNAME</sequence>
<dbReference type="PANTHER" id="PTHR22619:SF0">
    <property type="entry name" value="ZINC FINGER SWIM DOMAIN-CONTAINING PROTEIN 6-LIKE PROTEIN"/>
    <property type="match status" value="1"/>
</dbReference>
<dbReference type="GO" id="GO:0031462">
    <property type="term" value="C:Cul2-RING ubiquitin ligase complex"/>
    <property type="evidence" value="ECO:0007669"/>
    <property type="project" value="TreeGrafter"/>
</dbReference>
<dbReference type="Proteomes" id="UP000594262">
    <property type="component" value="Unplaced"/>
</dbReference>
<dbReference type="GeneID" id="136807983"/>
<evidence type="ECO:0000256" key="1">
    <source>
        <dbReference type="ARBA" id="ARBA00022723"/>
    </source>
</evidence>
<dbReference type="OrthoDB" id="10013584at2759"/>
<keyword evidence="2 4" id="KW-0863">Zinc-finger</keyword>
<keyword evidence="3" id="KW-0862">Zinc</keyword>
<dbReference type="PROSITE" id="PS50966">
    <property type="entry name" value="ZF_SWIM"/>
    <property type="match status" value="1"/>
</dbReference>
<proteinExistence type="predicted"/>
<dbReference type="EnsemblMetazoa" id="CLYHEMT005668.1">
    <property type="protein sequence ID" value="CLYHEMP005668.1"/>
    <property type="gene ID" value="CLYHEMG005668"/>
</dbReference>
<dbReference type="InterPro" id="IPR007527">
    <property type="entry name" value="Znf_SWIM"/>
</dbReference>
<dbReference type="RefSeq" id="XP_066920712.1">
    <property type="nucleotide sequence ID" value="XM_067064611.1"/>
</dbReference>
<evidence type="ECO:0000256" key="2">
    <source>
        <dbReference type="ARBA" id="ARBA00022771"/>
    </source>
</evidence>
<organism evidence="7 8">
    <name type="scientific">Clytia hemisphaerica</name>
    <dbReference type="NCBI Taxonomy" id="252671"/>
    <lineage>
        <taxon>Eukaryota</taxon>
        <taxon>Metazoa</taxon>
        <taxon>Cnidaria</taxon>
        <taxon>Hydrozoa</taxon>
        <taxon>Hydroidolina</taxon>
        <taxon>Leptothecata</taxon>
        <taxon>Obeliida</taxon>
        <taxon>Clytiidae</taxon>
        <taxon>Clytia</taxon>
    </lineage>
</organism>
<evidence type="ECO:0000256" key="5">
    <source>
        <dbReference type="SAM" id="MobiDB-lite"/>
    </source>
</evidence>
<evidence type="ECO:0000313" key="7">
    <source>
        <dbReference type="EnsemblMetazoa" id="CLYHEMP005668.1"/>
    </source>
</evidence>
<evidence type="ECO:0000259" key="6">
    <source>
        <dbReference type="PROSITE" id="PS50966"/>
    </source>
</evidence>
<dbReference type="PANTHER" id="PTHR22619">
    <property type="entry name" value="ZINC FINGER SWIM DOMAIN CONTAINING PROTEIN 4, 5, 6"/>
    <property type="match status" value="1"/>
</dbReference>
<accession>A0A7M5UWP2</accession>
<protein>
    <recommendedName>
        <fullName evidence="6">SWIM-type domain-containing protein</fullName>
    </recommendedName>
</protein>
<evidence type="ECO:0000256" key="3">
    <source>
        <dbReference type="ARBA" id="ARBA00022833"/>
    </source>
</evidence>
<evidence type="ECO:0000313" key="8">
    <source>
        <dbReference type="Proteomes" id="UP000594262"/>
    </source>
</evidence>
<keyword evidence="8" id="KW-1185">Reference proteome</keyword>
<feature type="domain" description="SWIM-type" evidence="6">
    <location>
        <begin position="159"/>
        <end position="196"/>
    </location>
</feature>
<reference evidence="7" key="1">
    <citation type="submission" date="2021-01" db="UniProtKB">
        <authorList>
            <consortium name="EnsemblMetazoa"/>
        </authorList>
    </citation>
    <scope>IDENTIFICATION</scope>
</reference>
<dbReference type="GO" id="GO:0008270">
    <property type="term" value="F:zinc ion binding"/>
    <property type="evidence" value="ECO:0007669"/>
    <property type="project" value="UniProtKB-KW"/>
</dbReference>
<dbReference type="AlphaFoldDB" id="A0A7M5UWP2"/>
<feature type="region of interest" description="Disordered" evidence="5">
    <location>
        <begin position="1"/>
        <end position="48"/>
    </location>
</feature>
<keyword evidence="1" id="KW-0479">Metal-binding</keyword>